<dbReference type="GO" id="GO:0016757">
    <property type="term" value="F:glycosyltransferase activity"/>
    <property type="evidence" value="ECO:0007669"/>
    <property type="project" value="UniProtKB-KW"/>
</dbReference>
<dbReference type="RefSeq" id="WP_081828932.1">
    <property type="nucleotide sequence ID" value="NZ_DALYXY010000006.1"/>
</dbReference>
<dbReference type="EMBL" id="WSZI01000008">
    <property type="protein sequence ID" value="MWN20618.1"/>
    <property type="molecule type" value="Genomic_DNA"/>
</dbReference>
<dbReference type="Proteomes" id="UP000478636">
    <property type="component" value="Unassembled WGS sequence"/>
</dbReference>
<dbReference type="Pfam" id="PF01501">
    <property type="entry name" value="Glyco_transf_8"/>
    <property type="match status" value="1"/>
</dbReference>
<evidence type="ECO:0000256" key="1">
    <source>
        <dbReference type="ARBA" id="ARBA00022676"/>
    </source>
</evidence>
<dbReference type="InterPro" id="IPR029044">
    <property type="entry name" value="Nucleotide-diphossugar_trans"/>
</dbReference>
<comment type="caution">
    <text evidence="4">The sequence shown here is derived from an EMBL/GenBank/DDBJ whole genome shotgun (WGS) entry which is preliminary data.</text>
</comment>
<evidence type="ECO:0000313" key="5">
    <source>
        <dbReference type="Proteomes" id="UP000478636"/>
    </source>
</evidence>
<dbReference type="InterPro" id="IPR050748">
    <property type="entry name" value="Glycosyltrans_8_dom-fam"/>
</dbReference>
<gene>
    <name evidence="4" type="ORF">GQS40_01405</name>
</gene>
<proteinExistence type="predicted"/>
<name>A0A6L7A9A6_LEULA</name>
<dbReference type="PANTHER" id="PTHR13778:SF47">
    <property type="entry name" value="LIPOPOLYSACCHARIDE 1,3-GALACTOSYLTRANSFERASE"/>
    <property type="match status" value="1"/>
</dbReference>
<dbReference type="Gene3D" id="3.90.550.10">
    <property type="entry name" value="Spore Coat Polysaccharide Biosynthesis Protein SpsA, Chain A"/>
    <property type="match status" value="1"/>
</dbReference>
<sequence>MSEVMTTQATIDLLVTVDDHYVKPLKVLLFSIKQTNPGQHFDIWLLHANITPSVLQALATFVDQLGFNLHAIKVPLAAWAEAPTAKFKQYPPEMYFRLLCGDYLPDTLHRVIYLDPDILVINPIKPLFDMPLAGHMLAAASHMGLTGITQTINHVRLGTRQAYFNSGVMLMDLDKMRQRVRLQDIFDVIASRGRELILPDQDILNYLYGADILPIPEEVWNYDTRDNIVHYAKSFGEVDMQWVMKNTVILHFCGRPKPWEKSIINRYAVLYQHYEQLLVNTQFE</sequence>
<dbReference type="CDD" id="cd04194">
    <property type="entry name" value="GT8_A4GalT_like"/>
    <property type="match status" value="1"/>
</dbReference>
<dbReference type="PANTHER" id="PTHR13778">
    <property type="entry name" value="GLYCOSYLTRANSFERASE 8 DOMAIN-CONTAINING PROTEIN"/>
    <property type="match status" value="1"/>
</dbReference>
<dbReference type="AlphaFoldDB" id="A0A6L7A9A6"/>
<evidence type="ECO:0000256" key="2">
    <source>
        <dbReference type="ARBA" id="ARBA00022679"/>
    </source>
</evidence>
<reference evidence="4 5" key="1">
    <citation type="submission" date="2019-12" db="EMBL/GenBank/DDBJ databases">
        <title>Complete genome sequence of Leuconostoc lactis strain AVN1 provides insights into metabolic potential.</title>
        <authorList>
            <person name="Besrour N."/>
            <person name="Najjari A."/>
            <person name="Fhoula I."/>
            <person name="Jaballah S."/>
            <person name="Klibi N."/>
            <person name="Ouzari H.I."/>
        </authorList>
    </citation>
    <scope>NUCLEOTIDE SEQUENCE [LARGE SCALE GENOMIC DNA]</scope>
    <source>
        <strain evidence="4 5">AVN1</strain>
    </source>
</reference>
<evidence type="ECO:0000256" key="3">
    <source>
        <dbReference type="ARBA" id="ARBA00022723"/>
    </source>
</evidence>
<organism evidence="4 5">
    <name type="scientific">Leuconostoc lactis</name>
    <dbReference type="NCBI Taxonomy" id="1246"/>
    <lineage>
        <taxon>Bacteria</taxon>
        <taxon>Bacillati</taxon>
        <taxon>Bacillota</taxon>
        <taxon>Bacilli</taxon>
        <taxon>Lactobacillales</taxon>
        <taxon>Lactobacillaceae</taxon>
        <taxon>Leuconostoc</taxon>
    </lineage>
</organism>
<protein>
    <submittedName>
        <fullName evidence="4">Glycosyltransferase family 8 protein</fullName>
    </submittedName>
</protein>
<dbReference type="SUPFAM" id="SSF53448">
    <property type="entry name" value="Nucleotide-diphospho-sugar transferases"/>
    <property type="match status" value="1"/>
</dbReference>
<accession>A0A6L7A9A6</accession>
<evidence type="ECO:0000313" key="4">
    <source>
        <dbReference type="EMBL" id="MWN20618.1"/>
    </source>
</evidence>
<keyword evidence="1" id="KW-0328">Glycosyltransferase</keyword>
<keyword evidence="3" id="KW-0479">Metal-binding</keyword>
<dbReference type="GO" id="GO:0046872">
    <property type="term" value="F:metal ion binding"/>
    <property type="evidence" value="ECO:0007669"/>
    <property type="project" value="UniProtKB-KW"/>
</dbReference>
<dbReference type="InterPro" id="IPR002495">
    <property type="entry name" value="Glyco_trans_8"/>
</dbReference>
<keyword evidence="2 4" id="KW-0808">Transferase</keyword>